<evidence type="ECO:0000256" key="4">
    <source>
        <dbReference type="SAM" id="MobiDB-lite"/>
    </source>
</evidence>
<evidence type="ECO:0000256" key="3">
    <source>
        <dbReference type="PROSITE-ProRule" id="PRU00176"/>
    </source>
</evidence>
<protein>
    <submittedName>
        <fullName evidence="6">Histone methyltransferase set1</fullName>
        <ecNumber evidence="6">2.1.1.354</ecNumber>
    </submittedName>
</protein>
<organism evidence="6 7">
    <name type="scientific">Basidiobolus ranarum</name>
    <dbReference type="NCBI Taxonomy" id="34480"/>
    <lineage>
        <taxon>Eukaryota</taxon>
        <taxon>Fungi</taxon>
        <taxon>Fungi incertae sedis</taxon>
        <taxon>Zoopagomycota</taxon>
        <taxon>Entomophthoromycotina</taxon>
        <taxon>Basidiobolomycetes</taxon>
        <taxon>Basidiobolales</taxon>
        <taxon>Basidiobolaceae</taxon>
        <taxon>Basidiobolus</taxon>
    </lineage>
</organism>
<keyword evidence="7" id="KW-1185">Reference proteome</keyword>
<comment type="subcellular location">
    <subcellularLocation>
        <location evidence="1">Nucleus</location>
    </subcellularLocation>
</comment>
<feature type="compositionally biased region" description="Low complexity" evidence="4">
    <location>
        <begin position="240"/>
        <end position="256"/>
    </location>
</feature>
<dbReference type="CDD" id="cd00590">
    <property type="entry name" value="RRM_SF"/>
    <property type="match status" value="1"/>
</dbReference>
<feature type="compositionally biased region" description="Polar residues" evidence="4">
    <location>
        <begin position="631"/>
        <end position="649"/>
    </location>
</feature>
<name>A0ABR2WHS3_9FUNG</name>
<dbReference type="GO" id="GO:0140999">
    <property type="term" value="F:histone H3K4 trimethyltransferase activity"/>
    <property type="evidence" value="ECO:0007669"/>
    <property type="project" value="UniProtKB-EC"/>
</dbReference>
<evidence type="ECO:0000313" key="6">
    <source>
        <dbReference type="EMBL" id="KAK9761060.1"/>
    </source>
</evidence>
<dbReference type="EMBL" id="JASJQH010001597">
    <property type="protein sequence ID" value="KAK9761060.1"/>
    <property type="molecule type" value="Genomic_DNA"/>
</dbReference>
<evidence type="ECO:0000256" key="1">
    <source>
        <dbReference type="ARBA" id="ARBA00004123"/>
    </source>
</evidence>
<feature type="domain" description="RRM" evidence="5">
    <location>
        <begin position="122"/>
        <end position="208"/>
    </location>
</feature>
<keyword evidence="2" id="KW-0539">Nucleus</keyword>
<dbReference type="InterPro" id="IPR012677">
    <property type="entry name" value="Nucleotide-bd_a/b_plait_sf"/>
</dbReference>
<keyword evidence="6" id="KW-0808">Transferase</keyword>
<evidence type="ECO:0000259" key="5">
    <source>
        <dbReference type="PROSITE" id="PS50102"/>
    </source>
</evidence>
<gene>
    <name evidence="6" type="primary">SET1_2</name>
    <name evidence="6" type="ORF">K7432_014344</name>
</gene>
<accession>A0ABR2WHS3</accession>
<feature type="compositionally biased region" description="Acidic residues" evidence="4">
    <location>
        <begin position="312"/>
        <end position="324"/>
    </location>
</feature>
<dbReference type="GO" id="GO:0032259">
    <property type="term" value="P:methylation"/>
    <property type="evidence" value="ECO:0007669"/>
    <property type="project" value="UniProtKB-KW"/>
</dbReference>
<dbReference type="SMART" id="SM00360">
    <property type="entry name" value="RRM"/>
    <property type="match status" value="1"/>
</dbReference>
<dbReference type="Pfam" id="PF11767">
    <property type="entry name" value="SET_assoc"/>
    <property type="match status" value="1"/>
</dbReference>
<dbReference type="Proteomes" id="UP001479436">
    <property type="component" value="Unassembled WGS sequence"/>
</dbReference>
<dbReference type="EC" id="2.1.1.354" evidence="6"/>
<feature type="region of interest" description="Disordered" evidence="4">
    <location>
        <begin position="227"/>
        <end position="360"/>
    </location>
</feature>
<dbReference type="Gene3D" id="3.30.70.330">
    <property type="match status" value="1"/>
</dbReference>
<keyword evidence="3" id="KW-0694">RNA-binding</keyword>
<feature type="region of interest" description="Disordered" evidence="4">
    <location>
        <begin position="593"/>
        <end position="663"/>
    </location>
</feature>
<evidence type="ECO:0000313" key="7">
    <source>
        <dbReference type="Proteomes" id="UP001479436"/>
    </source>
</evidence>
<dbReference type="PANTHER" id="PTHR48033:SF10">
    <property type="entry name" value="RNA-BINDING PROTEIN SQUID"/>
    <property type="match status" value="1"/>
</dbReference>
<reference evidence="6 7" key="1">
    <citation type="submission" date="2023-04" db="EMBL/GenBank/DDBJ databases">
        <title>Genome of Basidiobolus ranarum AG-B5.</title>
        <authorList>
            <person name="Stajich J.E."/>
            <person name="Carter-House D."/>
            <person name="Gryganskyi A."/>
        </authorList>
    </citation>
    <scope>NUCLEOTIDE SEQUENCE [LARGE SCALE GENOMIC DNA]</scope>
    <source>
        <strain evidence="6 7">AG-B5</strain>
    </source>
</reference>
<dbReference type="PROSITE" id="PS50102">
    <property type="entry name" value="RRM"/>
    <property type="match status" value="1"/>
</dbReference>
<dbReference type="InterPro" id="IPR000504">
    <property type="entry name" value="RRM_dom"/>
</dbReference>
<feature type="compositionally biased region" description="Basic and acidic residues" evidence="4">
    <location>
        <begin position="325"/>
        <end position="354"/>
    </location>
</feature>
<sequence length="663" mass="73716">MPQEVPDSKSEYCSLKPVATHTSEHITAYHHDASNGHSQRRDWKVLYDPFLSSSQHRAGNEVIYRFCGEVAPKESPIKLSDPRKSMNAYGRSTSRGRKKYLPCLKAIKFEYDGNSIGPPPPSSVFVSQLSLLTTPAHIHTYFSTYGEVIDVHLEKSPITGASLGLAKVIFGSGGTQGGDASTAAKRAVHLGNGRRIGDSIVKVEMDEDGHKMQEAVENATKHLFHESKETSSIIPPEQPHPSGSSSYRPSGSHYSPARGSTHSRSGSFTGQYPIASNSSYRPGSVDKEDPPPRPPVIEYKPNATGGASIGMEDGEIEDDEEGAIPEDHDNVNSRFRPRNDSFDQRSVTSDESKVYSRYPPTNVGYPPHSFMHGSSNPKAQIRLSEWRDRHGGDHWHRDPAVPVPSISPAGHVTRFMELPFEGLPELFKPCLTISRSHLPHPEISLEDVKKNFDRFTPDKIYFDTNRWYIQFSSAERARKCQTAMDQTSIMGYKLHLAYQGIKDDSFFTTSSHDKKEPTTAVAESNVQPIVPVKVEQPVKSLPQKDIYNEDIADEAELTKRTIKLLINDLCEVFMKDLRSRVITPLMYDFLKPESTSRRSSARTDSLNLKPEPSPAKQNPVEQGNGLIRKSMPSTGSTVSQPKSSSTQVKNENDFTDIIKINAQ</sequence>
<comment type="caution">
    <text evidence="6">The sequence shown here is derived from an EMBL/GenBank/DDBJ whole genome shotgun (WGS) entry which is preliminary data.</text>
</comment>
<feature type="non-terminal residue" evidence="6">
    <location>
        <position position="663"/>
    </location>
</feature>
<evidence type="ECO:0000256" key="2">
    <source>
        <dbReference type="ARBA" id="ARBA00023242"/>
    </source>
</evidence>
<dbReference type="InterPro" id="IPR024636">
    <property type="entry name" value="SET_assoc"/>
</dbReference>
<feature type="compositionally biased region" description="Polar residues" evidence="4">
    <location>
        <begin position="258"/>
        <end position="281"/>
    </location>
</feature>
<dbReference type="PANTHER" id="PTHR48033">
    <property type="entry name" value="RNA-BINDING (RRM/RBD/RNP MOTIFS) FAMILY PROTEIN"/>
    <property type="match status" value="1"/>
</dbReference>
<dbReference type="SUPFAM" id="SSF54928">
    <property type="entry name" value="RNA-binding domain, RBD"/>
    <property type="match status" value="1"/>
</dbReference>
<proteinExistence type="predicted"/>
<dbReference type="InterPro" id="IPR035979">
    <property type="entry name" value="RBD_domain_sf"/>
</dbReference>
<keyword evidence="6" id="KW-0489">Methyltransferase</keyword>